<dbReference type="Gene3D" id="3.40.190.10">
    <property type="entry name" value="Periplasmic binding protein-like II"/>
    <property type="match status" value="2"/>
</dbReference>
<accession>A0A7W9YF03</accession>
<dbReference type="Proteomes" id="UP000546642">
    <property type="component" value="Unassembled WGS sequence"/>
</dbReference>
<feature type="chain" id="PRO_5030593706" evidence="1">
    <location>
        <begin position="30"/>
        <end position="459"/>
    </location>
</feature>
<evidence type="ECO:0000256" key="1">
    <source>
        <dbReference type="SAM" id="SignalP"/>
    </source>
</evidence>
<name>A0A7W9YF03_9ACTN</name>
<keyword evidence="2" id="KW-0813">Transport</keyword>
<feature type="signal peptide" evidence="1">
    <location>
        <begin position="1"/>
        <end position="29"/>
    </location>
</feature>
<keyword evidence="3" id="KW-1185">Reference proteome</keyword>
<dbReference type="PANTHER" id="PTHR43649:SF14">
    <property type="entry name" value="BLR3389 PROTEIN"/>
    <property type="match status" value="1"/>
</dbReference>
<evidence type="ECO:0000313" key="3">
    <source>
        <dbReference type="Proteomes" id="UP000546642"/>
    </source>
</evidence>
<dbReference type="InterPro" id="IPR050490">
    <property type="entry name" value="Bact_solute-bd_prot1"/>
</dbReference>
<dbReference type="PANTHER" id="PTHR43649">
    <property type="entry name" value="ARABINOSE-BINDING PROTEIN-RELATED"/>
    <property type="match status" value="1"/>
</dbReference>
<organism evidence="2 3">
    <name type="scientific">Nocardiopsis mwathae</name>
    <dbReference type="NCBI Taxonomy" id="1472723"/>
    <lineage>
        <taxon>Bacteria</taxon>
        <taxon>Bacillati</taxon>
        <taxon>Actinomycetota</taxon>
        <taxon>Actinomycetes</taxon>
        <taxon>Streptosporangiales</taxon>
        <taxon>Nocardiopsidaceae</taxon>
        <taxon>Nocardiopsis</taxon>
    </lineage>
</organism>
<dbReference type="PROSITE" id="PS51257">
    <property type="entry name" value="PROKAR_LIPOPROTEIN"/>
    <property type="match status" value="1"/>
</dbReference>
<dbReference type="AlphaFoldDB" id="A0A7W9YF03"/>
<keyword evidence="1" id="KW-0732">Signal</keyword>
<keyword evidence="2" id="KW-0762">Sugar transport</keyword>
<dbReference type="SUPFAM" id="SSF53850">
    <property type="entry name" value="Periplasmic binding protein-like II"/>
    <property type="match status" value="1"/>
</dbReference>
<protein>
    <submittedName>
        <fullName evidence="2">Multiple sugar transport system substrate-binding protein</fullName>
    </submittedName>
</protein>
<proteinExistence type="predicted"/>
<gene>
    <name evidence="2" type="ORF">HNR23_000962</name>
</gene>
<dbReference type="Pfam" id="PF01547">
    <property type="entry name" value="SBP_bac_1"/>
    <property type="match status" value="1"/>
</dbReference>
<dbReference type="InterPro" id="IPR006059">
    <property type="entry name" value="SBP"/>
</dbReference>
<comment type="caution">
    <text evidence="2">The sequence shown here is derived from an EMBL/GenBank/DDBJ whole genome shotgun (WGS) entry which is preliminary data.</text>
</comment>
<dbReference type="EMBL" id="JACHDS010000001">
    <property type="protein sequence ID" value="MBB6170902.1"/>
    <property type="molecule type" value="Genomic_DNA"/>
</dbReference>
<sequence>MNRWPMTRAPLRVAAVAAAAALLGPTATGCSLRPGHDPDTVTVVYSHYGTFRAADTLMRKVKEEFEAENRGVTVELRPIEAPPEDYQAQVNLMNQSDDEAPDIIYEDSFTINQNVDAGYLAPIDHYWEEWDEAKYYQEQADAAVIALDGKRYGVMVGTDTRGLWYNTRLFEQAGIELPWEPESWDEVLGTARELKREIGDDVTPLNVYSGTPMGEAASMQGFQMLLSGTGDGLFDEESRRWVVGSAGFADSLRFIDTIYSEGLALDPQDALNANVGTINNEERIPAGEIAISLDGSWITQSWIATAGKPWPEWPRTMGFAPMPTQHGQAPGTTSMSGGWTLALGSKSVNPDLAWEVMKHTLSKENATQFAIEGAQIPVRVDVAESAEYLQVNPIAEEAAALVEVTHFRPAYSEYPRISLAIQEAMEAVMLGDATPGQAARAYDDRVEHLVGSDNITSGG</sequence>
<evidence type="ECO:0000313" key="2">
    <source>
        <dbReference type="EMBL" id="MBB6170902.1"/>
    </source>
</evidence>
<reference evidence="2 3" key="1">
    <citation type="submission" date="2020-08" db="EMBL/GenBank/DDBJ databases">
        <title>Sequencing the genomes of 1000 actinobacteria strains.</title>
        <authorList>
            <person name="Klenk H.-P."/>
        </authorList>
    </citation>
    <scope>NUCLEOTIDE SEQUENCE [LARGE SCALE GENOMIC DNA]</scope>
    <source>
        <strain evidence="2 3">DSM 46659</strain>
    </source>
</reference>